<dbReference type="RefSeq" id="WP_345055939.1">
    <property type="nucleotide sequence ID" value="NZ_BAAAVM010000085.1"/>
</dbReference>
<organism evidence="3 4">
    <name type="scientific">Streptomyces rameus</name>
    <dbReference type="NCBI Taxonomy" id="68261"/>
    <lineage>
        <taxon>Bacteria</taxon>
        <taxon>Bacillati</taxon>
        <taxon>Actinomycetota</taxon>
        <taxon>Actinomycetes</taxon>
        <taxon>Kitasatosporales</taxon>
        <taxon>Streptomycetaceae</taxon>
        <taxon>Streptomyces</taxon>
    </lineage>
</organism>
<dbReference type="InterPro" id="IPR052016">
    <property type="entry name" value="Bact_Sigma-Reg"/>
</dbReference>
<dbReference type="SUPFAM" id="SSF55785">
    <property type="entry name" value="PYP-like sensor domain (PAS domain)"/>
    <property type="match status" value="2"/>
</dbReference>
<dbReference type="Pfam" id="PF13581">
    <property type="entry name" value="HATPase_c_2"/>
    <property type="match status" value="1"/>
</dbReference>
<dbReference type="Gene3D" id="3.30.450.40">
    <property type="match status" value="1"/>
</dbReference>
<dbReference type="InterPro" id="IPR003018">
    <property type="entry name" value="GAF"/>
</dbReference>
<dbReference type="Pfam" id="PF08448">
    <property type="entry name" value="PAS_4"/>
    <property type="match status" value="1"/>
</dbReference>
<dbReference type="SUPFAM" id="SSF55874">
    <property type="entry name" value="ATPase domain of HSP90 chaperone/DNA topoisomerase II/histidine kinase"/>
    <property type="match status" value="1"/>
</dbReference>
<dbReference type="SMART" id="SM00065">
    <property type="entry name" value="GAF"/>
    <property type="match status" value="1"/>
</dbReference>
<dbReference type="InterPro" id="IPR003594">
    <property type="entry name" value="HATPase_dom"/>
</dbReference>
<keyword evidence="1" id="KW-0378">Hydrolase</keyword>
<dbReference type="Gene3D" id="3.30.565.10">
    <property type="entry name" value="Histidine kinase-like ATPase, C-terminal domain"/>
    <property type="match status" value="1"/>
</dbReference>
<dbReference type="CDD" id="cd16936">
    <property type="entry name" value="HATPase_RsbW-like"/>
    <property type="match status" value="1"/>
</dbReference>
<gene>
    <name evidence="3" type="ORF">GCM10010521_50490</name>
</gene>
<dbReference type="SMART" id="SM00331">
    <property type="entry name" value="PP2C_SIG"/>
    <property type="match status" value="1"/>
</dbReference>
<dbReference type="CDD" id="cd00130">
    <property type="entry name" value="PAS"/>
    <property type="match status" value="1"/>
</dbReference>
<dbReference type="InterPro" id="IPR036890">
    <property type="entry name" value="HATPase_C_sf"/>
</dbReference>
<dbReference type="PANTHER" id="PTHR43156:SF2">
    <property type="entry name" value="STAGE II SPORULATION PROTEIN E"/>
    <property type="match status" value="1"/>
</dbReference>
<sequence length="783" mass="83283">MAGETPLMVVDGGGVVVQWSHQAEELWGLPAGEAVGRRATDLVSMAPAPGVADVERRRRDRLREDAEGADGGGLRVRPVLREDGAVTWGIFLPPVDGVAPGVETAVLEALSAHTAGALFVVDEELHVVSANTAVQPLAGASARQIRGRPITNVWPLPSRGELEHILHRVMADGTPVADHVMRTDRENDRRRTHTVAVLPLRDAPGAVVVAHDVTGQEKAHRGVQALYAVRERVGQTLDVVATCQELVHALVPGFADVVVVEVVEPVVRGEEPPLSPLGRDVPLRRAAFRTSGGDQQARAHPVGDVRALPFPTPYAQALADLKPRAMALRPDTPWLAGDPARAEAIRASGARALLVAPLTLRGKVLGLLSLYRTQPSDGFDEKELALTLELATHTALSIDNARLYTREHTIAAALQRHLLPPAPPLQAAVETAGLYVADDRGAGGWSNAGALPGARTALVVGEVAGHGIHTAVAMGQLRTAMNSLAALDLDPAELLARLNDATARLARERRTLPSGDPLRTLPLSATCLYAVYDPFTHTLAIASAGHPPPVVATPGSTPRVVDMAAGAALGDGEGPPYDTTAVTLADGDIVALYTGSLLSAARPEGGTSDTRPLQRLLADTGRPLQDLCDDVLYQLRVDALPGDAILLLARVHPFPADRVTTCPLDAEPTAPAIARRHARRQLAGWGVDEDTAYDTQEIVSELVTNALRYGEPPVRLRLINDRTLTCEVHDSGTCAPRLRHARSVDEGGRGLFICAQLAQNWGIRYTDAGKTVWTEQALPSWRP</sequence>
<protein>
    <submittedName>
        <fullName evidence="3">SpoIIE family protein phosphatase</fullName>
    </submittedName>
</protein>
<dbReference type="InterPro" id="IPR035965">
    <property type="entry name" value="PAS-like_dom_sf"/>
</dbReference>
<evidence type="ECO:0000313" key="4">
    <source>
        <dbReference type="Proteomes" id="UP001500893"/>
    </source>
</evidence>
<dbReference type="Pfam" id="PF07228">
    <property type="entry name" value="SpoIIE"/>
    <property type="match status" value="1"/>
</dbReference>
<dbReference type="InterPro" id="IPR000014">
    <property type="entry name" value="PAS"/>
</dbReference>
<dbReference type="InterPro" id="IPR036457">
    <property type="entry name" value="PPM-type-like_dom_sf"/>
</dbReference>
<dbReference type="SMART" id="SM00091">
    <property type="entry name" value="PAS"/>
    <property type="match status" value="2"/>
</dbReference>
<keyword evidence="4" id="KW-1185">Reference proteome</keyword>
<evidence type="ECO:0000313" key="3">
    <source>
        <dbReference type="EMBL" id="GAA3156350.1"/>
    </source>
</evidence>
<reference evidence="4" key="1">
    <citation type="journal article" date="2019" name="Int. J. Syst. Evol. Microbiol.">
        <title>The Global Catalogue of Microorganisms (GCM) 10K type strain sequencing project: providing services to taxonomists for standard genome sequencing and annotation.</title>
        <authorList>
            <consortium name="The Broad Institute Genomics Platform"/>
            <consortium name="The Broad Institute Genome Sequencing Center for Infectious Disease"/>
            <person name="Wu L."/>
            <person name="Ma J."/>
        </authorList>
    </citation>
    <scope>NUCLEOTIDE SEQUENCE [LARGE SCALE GENOMIC DNA]</scope>
    <source>
        <strain evidence="4">JCM 11574</strain>
    </source>
</reference>
<dbReference type="PROSITE" id="PS50112">
    <property type="entry name" value="PAS"/>
    <property type="match status" value="2"/>
</dbReference>
<feature type="domain" description="PAS" evidence="2">
    <location>
        <begin position="1"/>
        <end position="37"/>
    </location>
</feature>
<dbReference type="SUPFAM" id="SSF55781">
    <property type="entry name" value="GAF domain-like"/>
    <property type="match status" value="1"/>
</dbReference>
<dbReference type="InterPro" id="IPR001932">
    <property type="entry name" value="PPM-type_phosphatase-like_dom"/>
</dbReference>
<dbReference type="Pfam" id="PF13426">
    <property type="entry name" value="PAS_9"/>
    <property type="match status" value="1"/>
</dbReference>
<accession>A0ABP6NRC9</accession>
<evidence type="ECO:0000259" key="2">
    <source>
        <dbReference type="PROSITE" id="PS50112"/>
    </source>
</evidence>
<evidence type="ECO:0000256" key="1">
    <source>
        <dbReference type="ARBA" id="ARBA00022801"/>
    </source>
</evidence>
<dbReference type="EMBL" id="BAAAVM010000085">
    <property type="protein sequence ID" value="GAA3156350.1"/>
    <property type="molecule type" value="Genomic_DNA"/>
</dbReference>
<dbReference type="InterPro" id="IPR029016">
    <property type="entry name" value="GAF-like_dom_sf"/>
</dbReference>
<feature type="domain" description="PAS" evidence="2">
    <location>
        <begin position="102"/>
        <end position="173"/>
    </location>
</feature>
<dbReference type="InterPro" id="IPR013656">
    <property type="entry name" value="PAS_4"/>
</dbReference>
<dbReference type="Pfam" id="PF01590">
    <property type="entry name" value="GAF"/>
    <property type="match status" value="1"/>
</dbReference>
<dbReference type="Gene3D" id="3.60.40.10">
    <property type="entry name" value="PPM-type phosphatase domain"/>
    <property type="match status" value="1"/>
</dbReference>
<dbReference type="NCBIfam" id="TIGR00229">
    <property type="entry name" value="sensory_box"/>
    <property type="match status" value="1"/>
</dbReference>
<dbReference type="Gene3D" id="3.30.450.20">
    <property type="entry name" value="PAS domain"/>
    <property type="match status" value="1"/>
</dbReference>
<proteinExistence type="predicted"/>
<dbReference type="Proteomes" id="UP001500893">
    <property type="component" value="Unassembled WGS sequence"/>
</dbReference>
<comment type="caution">
    <text evidence="3">The sequence shown here is derived from an EMBL/GenBank/DDBJ whole genome shotgun (WGS) entry which is preliminary data.</text>
</comment>
<name>A0ABP6NRC9_9ACTN</name>
<dbReference type="PANTHER" id="PTHR43156">
    <property type="entry name" value="STAGE II SPORULATION PROTEIN E-RELATED"/>
    <property type="match status" value="1"/>
</dbReference>